<keyword evidence="1" id="KW-0732">Signal</keyword>
<protein>
    <recommendedName>
        <fullName evidence="4">DUF4835 domain-containing protein</fullName>
    </recommendedName>
</protein>
<dbReference type="Proteomes" id="UP000319040">
    <property type="component" value="Unassembled WGS sequence"/>
</dbReference>
<organism evidence="2 3">
    <name type="scientific">Saccharicrinis carchari</name>
    <dbReference type="NCBI Taxonomy" id="1168039"/>
    <lineage>
        <taxon>Bacteria</taxon>
        <taxon>Pseudomonadati</taxon>
        <taxon>Bacteroidota</taxon>
        <taxon>Bacteroidia</taxon>
        <taxon>Marinilabiliales</taxon>
        <taxon>Marinilabiliaceae</taxon>
        <taxon>Saccharicrinis</taxon>
    </lineage>
</organism>
<name>A0A521B2I2_SACCC</name>
<evidence type="ECO:0000256" key="1">
    <source>
        <dbReference type="SAM" id="SignalP"/>
    </source>
</evidence>
<dbReference type="InterPro" id="IPR032274">
    <property type="entry name" value="DUF4835"/>
</dbReference>
<accession>A0A521B2I2</accession>
<reference evidence="2 3" key="1">
    <citation type="submission" date="2017-05" db="EMBL/GenBank/DDBJ databases">
        <authorList>
            <person name="Varghese N."/>
            <person name="Submissions S."/>
        </authorList>
    </citation>
    <scope>NUCLEOTIDE SEQUENCE [LARGE SCALE GENOMIC DNA]</scope>
    <source>
        <strain evidence="2 3">DSM 27040</strain>
    </source>
</reference>
<dbReference type="RefSeq" id="WP_142531945.1">
    <property type="nucleotide sequence ID" value="NZ_FXTB01000001.1"/>
</dbReference>
<evidence type="ECO:0008006" key="4">
    <source>
        <dbReference type="Google" id="ProtNLM"/>
    </source>
</evidence>
<evidence type="ECO:0000313" key="3">
    <source>
        <dbReference type="Proteomes" id="UP000319040"/>
    </source>
</evidence>
<dbReference type="EMBL" id="FXTB01000001">
    <property type="protein sequence ID" value="SMO40990.1"/>
    <property type="molecule type" value="Genomic_DNA"/>
</dbReference>
<feature type="chain" id="PRO_5022033623" description="DUF4835 domain-containing protein" evidence="1">
    <location>
        <begin position="21"/>
        <end position="301"/>
    </location>
</feature>
<sequence>MIKKIALLGFMLVLFRLGGAQELQCSVSVVAPSVQGTNKQVFETLQTAIIEFLNGQKWTDNVYSPEERIQCSVMINIKEIKSVDDFSGTIQIQARRPVYNSAYSSILFNYLDQDFDFRYVEFEPLIYNPNSFESNLVGVLAYYAYVILGFDYDSFSKLGGSTYMEKAQDIVNQAQNSPQKGWRSFESTRNRYWLVENYLNQQHRPLRECMYQYHRKGLDMMSNKPEEGRKEVLSAIEKLQKVHRAKPGSFAVQVFFDAKSEELINIFSESFSMEKGRAIEVLSEVDPANASKYSKSLTGNQ</sequence>
<evidence type="ECO:0000313" key="2">
    <source>
        <dbReference type="EMBL" id="SMO40990.1"/>
    </source>
</evidence>
<feature type="signal peptide" evidence="1">
    <location>
        <begin position="1"/>
        <end position="20"/>
    </location>
</feature>
<gene>
    <name evidence="2" type="ORF">SAMN06265379_101591</name>
</gene>
<dbReference type="AlphaFoldDB" id="A0A521B2I2"/>
<dbReference type="OrthoDB" id="9773381at2"/>
<keyword evidence="3" id="KW-1185">Reference proteome</keyword>
<proteinExistence type="predicted"/>
<dbReference type="Pfam" id="PF16119">
    <property type="entry name" value="DUF4835"/>
    <property type="match status" value="1"/>
</dbReference>